<dbReference type="SMART" id="SM01331">
    <property type="entry name" value="DUF3635"/>
    <property type="match status" value="1"/>
</dbReference>
<dbReference type="EMBL" id="SOZI01000143">
    <property type="protein sequence ID" value="TNY18347.1"/>
    <property type="molecule type" value="Genomic_DNA"/>
</dbReference>
<evidence type="ECO:0000259" key="10">
    <source>
        <dbReference type="SMART" id="SM01331"/>
    </source>
</evidence>
<feature type="compositionally biased region" description="Low complexity" evidence="9">
    <location>
        <begin position="216"/>
        <end position="246"/>
    </location>
</feature>
<protein>
    <recommendedName>
        <fullName evidence="1">non-specific serine/threonine protein kinase</fullName>
        <ecNumber evidence="1">2.7.11.1</ecNumber>
    </recommendedName>
</protein>
<feature type="compositionally biased region" description="Low complexity" evidence="9">
    <location>
        <begin position="287"/>
        <end position="303"/>
    </location>
</feature>
<organism evidence="11 12">
    <name type="scientific">Rhodotorula diobovata</name>
    <dbReference type="NCBI Taxonomy" id="5288"/>
    <lineage>
        <taxon>Eukaryota</taxon>
        <taxon>Fungi</taxon>
        <taxon>Dikarya</taxon>
        <taxon>Basidiomycota</taxon>
        <taxon>Pucciniomycotina</taxon>
        <taxon>Microbotryomycetes</taxon>
        <taxon>Sporidiobolales</taxon>
        <taxon>Sporidiobolaceae</taxon>
        <taxon>Rhodotorula</taxon>
    </lineage>
</organism>
<feature type="compositionally biased region" description="Acidic residues" evidence="9">
    <location>
        <begin position="146"/>
        <end position="159"/>
    </location>
</feature>
<dbReference type="PANTHER" id="PTHR24419">
    <property type="entry name" value="INTERLEUKIN-1 RECEPTOR-ASSOCIATED KINASE"/>
    <property type="match status" value="1"/>
</dbReference>
<dbReference type="GO" id="GO:0005737">
    <property type="term" value="C:cytoplasm"/>
    <property type="evidence" value="ECO:0007669"/>
    <property type="project" value="TreeGrafter"/>
</dbReference>
<keyword evidence="2" id="KW-0723">Serine/threonine-protein kinase</keyword>
<feature type="compositionally biased region" description="Low complexity" evidence="9">
    <location>
        <begin position="97"/>
        <end position="115"/>
    </location>
</feature>
<gene>
    <name evidence="11" type="ORF">DMC30DRAFT_60619</name>
</gene>
<dbReference type="Proteomes" id="UP000311382">
    <property type="component" value="Unassembled WGS sequence"/>
</dbReference>
<feature type="compositionally biased region" description="Basic and acidic residues" evidence="9">
    <location>
        <begin position="778"/>
        <end position="795"/>
    </location>
</feature>
<dbReference type="GO" id="GO:0005634">
    <property type="term" value="C:nucleus"/>
    <property type="evidence" value="ECO:0007669"/>
    <property type="project" value="TreeGrafter"/>
</dbReference>
<evidence type="ECO:0000256" key="7">
    <source>
        <dbReference type="ARBA" id="ARBA00047899"/>
    </source>
</evidence>
<evidence type="ECO:0000256" key="8">
    <source>
        <dbReference type="ARBA" id="ARBA00048679"/>
    </source>
</evidence>
<feature type="domain" description="Serine/threonine-protein kinase haspin C-terminal" evidence="10">
    <location>
        <begin position="597"/>
        <end position="706"/>
    </location>
</feature>
<dbReference type="Gene3D" id="1.10.510.10">
    <property type="entry name" value="Transferase(Phosphotransferase) domain 1"/>
    <property type="match status" value="1"/>
</dbReference>
<dbReference type="Pfam" id="PF12330">
    <property type="entry name" value="Haspin_kinase"/>
    <property type="match status" value="1"/>
</dbReference>
<evidence type="ECO:0000256" key="2">
    <source>
        <dbReference type="ARBA" id="ARBA00022527"/>
    </source>
</evidence>
<sequence>MPPLALGATTKHFRAYGKRRTNVINRRQPLGGWDASPVAATVEVNSSSDSDSTASSSSESDSSSSEDDVPSPIVKRALAKVTRVKQAPFEIVLAPPRSSTTSTSTLTKGKRSSTTAAGKENPQVHVQTAVAKGKGKAKAVPQEADNPSEEEDNDNDDEASPLRPARVRARPALVKKVVYGGRRSTKAAVPSSSSSSSSDSVSDSEGEQVATRALGSARRAVPSSVSSGAAVRRAQVPRRAPVVVSDDGTDEDEEEVVEDRPSRAIADEEASSSSAPSSSSSDDDAAAPRSAPASAGRFPPQLRPLQPLLLSPTLFSFSSFVTSPPRPFSPSSSSSSPWRKIGEASYSEVFATTDAHGRDMVVKVIPVASPHPTRQGRPAPAVPLPFVSSWDAVKREVEVSALLGGGGDERGGIEGFVRFRGAFLVQGAYPQELLAAWDAFKGAQRPPCDEQVRPDVLPPTQLYALLLLSNAGTALETHRLGSWVEACAVLAQVVEALGRAEDACRFEHRDLHWGNILLEAVPTRPATTSAVSSSSHLSRRLGSLSLSHPNSHPRALSPLGLLDPATSGIRATLIDFTLSRCDAGPPARVLFDAFEDEELFEGEGEYQFEVYRMMRALIGRRGEEGGGEGGEGWRVSEPRTNVLWLHYLTTKLLHSSRLRAPPPPPPSSVSPPCPASSPSPRRAPLPRRPLTRRRSAAFPAASSPLLASPLKARARTLPAQVQAQARGAQERAAHEALRRAEGTLRRVVEGWGLRTWPGSGSGSGARARGVGKTRRGGKAREEEEGEARGERGERDFAGAGEFGRWWFGEIARV</sequence>
<keyword evidence="6" id="KW-0067">ATP-binding</keyword>
<dbReference type="GO" id="GO:0035556">
    <property type="term" value="P:intracellular signal transduction"/>
    <property type="evidence" value="ECO:0007669"/>
    <property type="project" value="TreeGrafter"/>
</dbReference>
<evidence type="ECO:0000256" key="5">
    <source>
        <dbReference type="ARBA" id="ARBA00022777"/>
    </source>
</evidence>
<comment type="catalytic activity">
    <reaction evidence="8">
        <text>L-seryl-[protein] + ATP = O-phospho-L-seryl-[protein] + ADP + H(+)</text>
        <dbReference type="Rhea" id="RHEA:17989"/>
        <dbReference type="Rhea" id="RHEA-COMP:9863"/>
        <dbReference type="Rhea" id="RHEA-COMP:11604"/>
        <dbReference type="ChEBI" id="CHEBI:15378"/>
        <dbReference type="ChEBI" id="CHEBI:29999"/>
        <dbReference type="ChEBI" id="CHEBI:30616"/>
        <dbReference type="ChEBI" id="CHEBI:83421"/>
        <dbReference type="ChEBI" id="CHEBI:456216"/>
        <dbReference type="EC" id="2.7.11.1"/>
    </reaction>
</comment>
<dbReference type="SUPFAM" id="SSF56112">
    <property type="entry name" value="Protein kinase-like (PK-like)"/>
    <property type="match status" value="1"/>
</dbReference>
<feature type="compositionally biased region" description="Low complexity" evidence="9">
    <location>
        <begin position="191"/>
        <end position="203"/>
    </location>
</feature>
<dbReference type="Gene3D" id="3.30.200.20">
    <property type="entry name" value="Phosphorylase Kinase, domain 1"/>
    <property type="match status" value="1"/>
</dbReference>
<feature type="region of interest" description="Disordered" evidence="9">
    <location>
        <begin position="656"/>
        <end position="702"/>
    </location>
</feature>
<evidence type="ECO:0000256" key="9">
    <source>
        <dbReference type="SAM" id="MobiDB-lite"/>
    </source>
</evidence>
<dbReference type="AlphaFoldDB" id="A0A5C5FNB4"/>
<dbReference type="EC" id="2.7.11.1" evidence="1"/>
<reference evidence="11 12" key="1">
    <citation type="submission" date="2019-03" db="EMBL/GenBank/DDBJ databases">
        <title>Rhodosporidium diobovatum UCD-FST 08-225 genome sequencing, assembly, and annotation.</title>
        <authorList>
            <person name="Fakankun I.U."/>
            <person name="Fristensky B."/>
            <person name="Levin D.B."/>
        </authorList>
    </citation>
    <scope>NUCLEOTIDE SEQUENCE [LARGE SCALE GENOMIC DNA]</scope>
    <source>
        <strain evidence="11 12">UCD-FST 08-225</strain>
    </source>
</reference>
<dbReference type="InterPro" id="IPR024604">
    <property type="entry name" value="GSG2_C"/>
</dbReference>
<dbReference type="InterPro" id="IPR011009">
    <property type="entry name" value="Kinase-like_dom_sf"/>
</dbReference>
<keyword evidence="4" id="KW-0547">Nucleotide-binding</keyword>
<dbReference type="GO" id="GO:0000278">
    <property type="term" value="P:mitotic cell cycle"/>
    <property type="evidence" value="ECO:0007669"/>
    <property type="project" value="TreeGrafter"/>
</dbReference>
<feature type="region of interest" description="Disordered" evidence="9">
    <location>
        <begin position="757"/>
        <end position="795"/>
    </location>
</feature>
<evidence type="ECO:0000256" key="6">
    <source>
        <dbReference type="ARBA" id="ARBA00022840"/>
    </source>
</evidence>
<evidence type="ECO:0000313" key="12">
    <source>
        <dbReference type="Proteomes" id="UP000311382"/>
    </source>
</evidence>
<dbReference type="PANTHER" id="PTHR24419:SF18">
    <property type="entry name" value="SERINE_THREONINE-PROTEIN KINASE HASPIN"/>
    <property type="match status" value="1"/>
</dbReference>
<feature type="compositionally biased region" description="Acidic residues" evidence="9">
    <location>
        <begin position="247"/>
        <end position="257"/>
    </location>
</feature>
<evidence type="ECO:0000313" key="11">
    <source>
        <dbReference type="EMBL" id="TNY18347.1"/>
    </source>
</evidence>
<accession>A0A5C5FNB4</accession>
<feature type="region of interest" description="Disordered" evidence="9">
    <location>
        <begin position="26"/>
        <end position="303"/>
    </location>
</feature>
<dbReference type="GO" id="GO:0005524">
    <property type="term" value="F:ATP binding"/>
    <property type="evidence" value="ECO:0007669"/>
    <property type="project" value="UniProtKB-KW"/>
</dbReference>
<comment type="caution">
    <text evidence="11">The sequence shown here is derived from an EMBL/GenBank/DDBJ whole genome shotgun (WGS) entry which is preliminary data.</text>
</comment>
<name>A0A5C5FNB4_9BASI</name>
<feature type="compositionally biased region" description="Low complexity" evidence="9">
    <location>
        <begin position="46"/>
        <end position="63"/>
    </location>
</feature>
<proteinExistence type="predicted"/>
<keyword evidence="12" id="KW-1185">Reference proteome</keyword>
<dbReference type="OrthoDB" id="5327538at2759"/>
<keyword evidence="5 11" id="KW-0418">Kinase</keyword>
<dbReference type="GO" id="GO:0072354">
    <property type="term" value="F:histone H3T3 kinase activity"/>
    <property type="evidence" value="ECO:0007669"/>
    <property type="project" value="TreeGrafter"/>
</dbReference>
<dbReference type="STRING" id="5288.A0A5C5FNB4"/>
<evidence type="ECO:0000256" key="4">
    <source>
        <dbReference type="ARBA" id="ARBA00022741"/>
    </source>
</evidence>
<evidence type="ECO:0000256" key="1">
    <source>
        <dbReference type="ARBA" id="ARBA00012513"/>
    </source>
</evidence>
<keyword evidence="3" id="KW-0808">Transferase</keyword>
<feature type="compositionally biased region" description="Pro residues" evidence="9">
    <location>
        <begin position="660"/>
        <end position="687"/>
    </location>
</feature>
<evidence type="ECO:0000256" key="3">
    <source>
        <dbReference type="ARBA" id="ARBA00022679"/>
    </source>
</evidence>
<feature type="compositionally biased region" description="Low complexity" evidence="9">
    <location>
        <begin position="271"/>
        <end position="280"/>
    </location>
</feature>
<comment type="catalytic activity">
    <reaction evidence="7">
        <text>L-threonyl-[protein] + ATP = O-phospho-L-threonyl-[protein] + ADP + H(+)</text>
        <dbReference type="Rhea" id="RHEA:46608"/>
        <dbReference type="Rhea" id="RHEA-COMP:11060"/>
        <dbReference type="Rhea" id="RHEA-COMP:11605"/>
        <dbReference type="ChEBI" id="CHEBI:15378"/>
        <dbReference type="ChEBI" id="CHEBI:30013"/>
        <dbReference type="ChEBI" id="CHEBI:30616"/>
        <dbReference type="ChEBI" id="CHEBI:61977"/>
        <dbReference type="ChEBI" id="CHEBI:456216"/>
        <dbReference type="EC" id="2.7.11.1"/>
    </reaction>
</comment>